<dbReference type="PANTHER" id="PTHR46558">
    <property type="entry name" value="TRACRIPTIONAL REGULATORY PROTEIN-RELATED-RELATED"/>
    <property type="match status" value="1"/>
</dbReference>
<keyword evidence="4" id="KW-1185">Reference proteome</keyword>
<evidence type="ECO:0000259" key="2">
    <source>
        <dbReference type="PROSITE" id="PS50943"/>
    </source>
</evidence>
<dbReference type="Gene3D" id="1.10.260.40">
    <property type="entry name" value="lambda repressor-like DNA-binding domains"/>
    <property type="match status" value="1"/>
</dbReference>
<gene>
    <name evidence="3" type="ORF">AA15669_2046</name>
</gene>
<dbReference type="SMART" id="SM00530">
    <property type="entry name" value="HTH_XRE"/>
    <property type="match status" value="1"/>
</dbReference>
<feature type="domain" description="HTH cro/C1-type" evidence="2">
    <location>
        <begin position="9"/>
        <end position="63"/>
    </location>
</feature>
<dbReference type="Pfam" id="PF01381">
    <property type="entry name" value="HTH_3"/>
    <property type="match status" value="1"/>
</dbReference>
<evidence type="ECO:0000256" key="1">
    <source>
        <dbReference type="ARBA" id="ARBA00023125"/>
    </source>
</evidence>
<proteinExistence type="predicted"/>
<name>A0ABQ0P1I0_9PROT</name>
<dbReference type="InterPro" id="IPR010982">
    <property type="entry name" value="Lambda_DNA-bd_dom_sf"/>
</dbReference>
<dbReference type="EMBL" id="BAQD01000148">
    <property type="protein sequence ID" value="GBQ09074.1"/>
    <property type="molecule type" value="Genomic_DNA"/>
</dbReference>
<dbReference type="SUPFAM" id="SSF47413">
    <property type="entry name" value="lambda repressor-like DNA-binding domains"/>
    <property type="match status" value="1"/>
</dbReference>
<sequence>MTGLNRDRLKNARKAAHLTQDEVGAALGKSRAFLSDIESGKKTGSLETLIALSQLYNVSLDFLCGLSSGSDNESEEYIVHEPDERRLIAIWRLISEAERLDLMTSLALKMAGRGGKALSGHEETPQKTPNIS</sequence>
<evidence type="ECO:0000313" key="3">
    <source>
        <dbReference type="EMBL" id="GBQ09074.1"/>
    </source>
</evidence>
<dbReference type="Proteomes" id="UP001062901">
    <property type="component" value="Unassembled WGS sequence"/>
</dbReference>
<organism evidence="3 4">
    <name type="scientific">Saccharibacter floricola DSM 15669</name>
    <dbReference type="NCBI Taxonomy" id="1123227"/>
    <lineage>
        <taxon>Bacteria</taxon>
        <taxon>Pseudomonadati</taxon>
        <taxon>Pseudomonadota</taxon>
        <taxon>Alphaproteobacteria</taxon>
        <taxon>Acetobacterales</taxon>
        <taxon>Acetobacteraceae</taxon>
        <taxon>Saccharibacter</taxon>
    </lineage>
</organism>
<protein>
    <submittedName>
        <fullName evidence="3">Transcriptional regulator</fullName>
    </submittedName>
</protein>
<dbReference type="RefSeq" id="WP_018980360.1">
    <property type="nucleotide sequence ID" value="NZ_BAQD01000148.1"/>
</dbReference>
<dbReference type="PROSITE" id="PS50943">
    <property type="entry name" value="HTH_CROC1"/>
    <property type="match status" value="1"/>
</dbReference>
<keyword evidence="1" id="KW-0238">DNA-binding</keyword>
<dbReference type="PANTHER" id="PTHR46558:SF13">
    <property type="entry name" value="HTH-TYPE TRANSCRIPTIONAL REGULATOR IMMR"/>
    <property type="match status" value="1"/>
</dbReference>
<dbReference type="CDD" id="cd00093">
    <property type="entry name" value="HTH_XRE"/>
    <property type="match status" value="1"/>
</dbReference>
<accession>A0ABQ0P1I0</accession>
<dbReference type="InterPro" id="IPR001387">
    <property type="entry name" value="Cro/C1-type_HTH"/>
</dbReference>
<comment type="caution">
    <text evidence="3">The sequence shown here is derived from an EMBL/GenBank/DDBJ whole genome shotgun (WGS) entry which is preliminary data.</text>
</comment>
<reference evidence="3" key="1">
    <citation type="submission" date="2013-04" db="EMBL/GenBank/DDBJ databases">
        <title>The genome sequencing project of 58 acetic acid bacteria.</title>
        <authorList>
            <person name="Okamoto-Kainuma A."/>
            <person name="Ishikawa M."/>
            <person name="Umino S."/>
            <person name="Koizumi Y."/>
            <person name="Shiwa Y."/>
            <person name="Yoshikawa H."/>
            <person name="Matsutani M."/>
            <person name="Matsushita K."/>
        </authorList>
    </citation>
    <scope>NUCLEOTIDE SEQUENCE</scope>
    <source>
        <strain evidence="3">DSM 15669</strain>
    </source>
</reference>
<evidence type="ECO:0000313" key="4">
    <source>
        <dbReference type="Proteomes" id="UP001062901"/>
    </source>
</evidence>